<protein>
    <submittedName>
        <fullName evidence="4">Nucleolar protein 4-like</fullName>
    </submittedName>
</protein>
<dbReference type="RefSeq" id="XP_038863329.1">
    <property type="nucleotide sequence ID" value="XM_039007401.1"/>
</dbReference>
<feature type="domain" description="Nucleolar protein 4 helical" evidence="2">
    <location>
        <begin position="297"/>
        <end position="391"/>
    </location>
</feature>
<sequence>MHVEMGADPGRAPKHAGQKKTYKAIAETYAFLPREAVTRFLMSCGECQKRMHINPNTAEFKENDRPTSLVPDLIDYNMPLTATYLKQMKLQCMTANERDESSVSSEDMDMAEPTWVSAERPPVPELSPPNGGMVHSPQAALKEEDDDESESANGLPSLTPPEAMVVGSVPSDGVAPYREVTENGVSAPLDFSTTTSSSSSSEDQQPINLTDRLLPVGSPVGMPYSADPTRKSPGKPDYGNKSPQHSSGSYDSLKTELSMSAEDLTSGHAQIIDDDDDDHDDHDDSDKITDAEGMDPERLKAFNMFVRLFVDENLDRMVPISKQPKEKIQAIIESCSRQFPEFQERSRKRIRTYLKSCRRLKKVGFEMTRPTPPHLTSAMAENILAAACESETRNAAKRMRLDVYQGPVSEPATADKNGSRDPASVAPSGFSLAASAYSQSQDPAYTNGTNRGLNYSFRSYGAMSNNLPTTGATTTQTNGPTDLSMKSVAPTSSSSSSNSHSGQGGGGGGASAQLSPPEVTAVRQLIAGYRESAAFLLRSADELENLILQQN</sequence>
<dbReference type="PANTHER" id="PTHR12449:SF19">
    <property type="entry name" value="NUCLEOLAR PROTEIN 4-LIKE"/>
    <property type="match status" value="1"/>
</dbReference>
<feature type="compositionally biased region" description="Polar residues" evidence="1">
    <location>
        <begin position="241"/>
        <end position="253"/>
    </location>
</feature>
<feature type="compositionally biased region" description="Low complexity" evidence="1">
    <location>
        <begin position="468"/>
        <end position="481"/>
    </location>
</feature>
<feature type="compositionally biased region" description="Low complexity" evidence="1">
    <location>
        <begin position="192"/>
        <end position="201"/>
    </location>
</feature>
<feature type="region of interest" description="Disordered" evidence="1">
    <location>
        <begin position="466"/>
        <end position="516"/>
    </location>
</feature>
<dbReference type="Proteomes" id="UP000808372">
    <property type="component" value="Chromosome 14"/>
</dbReference>
<organism evidence="3 4">
    <name type="scientific">Salvelinus namaycush</name>
    <name type="common">Lake trout</name>
    <name type="synonym">Salmo namaycush</name>
    <dbReference type="NCBI Taxonomy" id="8040"/>
    <lineage>
        <taxon>Eukaryota</taxon>
        <taxon>Metazoa</taxon>
        <taxon>Chordata</taxon>
        <taxon>Craniata</taxon>
        <taxon>Vertebrata</taxon>
        <taxon>Euteleostomi</taxon>
        <taxon>Actinopterygii</taxon>
        <taxon>Neopterygii</taxon>
        <taxon>Teleostei</taxon>
        <taxon>Protacanthopterygii</taxon>
        <taxon>Salmoniformes</taxon>
        <taxon>Salmonidae</taxon>
        <taxon>Salmoninae</taxon>
        <taxon>Salvelinus</taxon>
    </lineage>
</organism>
<feature type="region of interest" description="Disordered" evidence="1">
    <location>
        <begin position="270"/>
        <end position="294"/>
    </location>
</feature>
<name>A0A8U1C7A9_SALNM</name>
<evidence type="ECO:0000313" key="3">
    <source>
        <dbReference type="Proteomes" id="UP000808372"/>
    </source>
</evidence>
<reference evidence="4" key="1">
    <citation type="submission" date="2025-08" db="UniProtKB">
        <authorList>
            <consortium name="RefSeq"/>
        </authorList>
    </citation>
    <scope>IDENTIFICATION</scope>
    <source>
        <tissue evidence="4">White muscle</tissue>
    </source>
</reference>
<feature type="compositionally biased region" description="Low complexity" evidence="1">
    <location>
        <begin position="492"/>
        <end position="501"/>
    </location>
</feature>
<evidence type="ECO:0000256" key="1">
    <source>
        <dbReference type="SAM" id="MobiDB-lite"/>
    </source>
</evidence>
<evidence type="ECO:0000313" key="4">
    <source>
        <dbReference type="RefSeq" id="XP_038863329.1"/>
    </source>
</evidence>
<keyword evidence="3" id="KW-1185">Reference proteome</keyword>
<dbReference type="Pfam" id="PF23079">
    <property type="entry name" value="HTH_NOL4_2nd"/>
    <property type="match status" value="1"/>
</dbReference>
<gene>
    <name evidence="4" type="primary">LOC120058646</name>
</gene>
<proteinExistence type="predicted"/>
<dbReference type="AlphaFoldDB" id="A0A8U1C7A9"/>
<feature type="compositionally biased region" description="Basic and acidic residues" evidence="1">
    <location>
        <begin position="282"/>
        <end position="294"/>
    </location>
</feature>
<evidence type="ECO:0000259" key="2">
    <source>
        <dbReference type="Pfam" id="PF23079"/>
    </source>
</evidence>
<dbReference type="InterPro" id="IPR039788">
    <property type="entry name" value="NOL4/NOL4L"/>
</dbReference>
<dbReference type="InterPro" id="IPR056549">
    <property type="entry name" value="HTH_NOL4"/>
</dbReference>
<feature type="compositionally biased region" description="Acidic residues" evidence="1">
    <location>
        <begin position="272"/>
        <end position="281"/>
    </location>
</feature>
<accession>A0A8U1C7A9</accession>
<feature type="region of interest" description="Disordered" evidence="1">
    <location>
        <begin position="97"/>
        <end position="253"/>
    </location>
</feature>
<dbReference type="PANTHER" id="PTHR12449">
    <property type="entry name" value="DEATH DOMAIN-CONTAINING PROTEIN"/>
    <property type="match status" value="1"/>
</dbReference>
<dbReference type="KEGG" id="snh:120058646"/>
<feature type="region of interest" description="Disordered" evidence="1">
    <location>
        <begin position="406"/>
        <end position="427"/>
    </location>
</feature>
<dbReference type="GeneID" id="120058646"/>